<dbReference type="PROSITE" id="PS00759">
    <property type="entry name" value="ARGE_DAPE_CPG2_2"/>
    <property type="match status" value="1"/>
</dbReference>
<feature type="binding site" evidence="9">
    <location>
        <position position="149"/>
    </location>
    <ligand>
        <name>Zn(2+)</name>
        <dbReference type="ChEBI" id="CHEBI:29105"/>
        <label>2</label>
    </ligand>
</feature>
<feature type="binding site" evidence="9">
    <location>
        <position position="183"/>
    </location>
    <ligand>
        <name>Zn(2+)</name>
        <dbReference type="ChEBI" id="CHEBI:29105"/>
        <label>2</label>
    </ligand>
</feature>
<dbReference type="SUPFAM" id="SSF53187">
    <property type="entry name" value="Zn-dependent exopeptidases"/>
    <property type="match status" value="1"/>
</dbReference>
<dbReference type="EMBL" id="ADVL01000776">
    <property type="protein sequence ID" value="EFH09535.1"/>
    <property type="molecule type" value="Genomic_DNA"/>
</dbReference>
<evidence type="ECO:0000256" key="6">
    <source>
        <dbReference type="ARBA" id="ARBA00023049"/>
    </source>
</evidence>
<reference evidence="11 12" key="1">
    <citation type="submission" date="2010-04" db="EMBL/GenBank/DDBJ databases">
        <authorList>
            <person name="Qin X."/>
            <person name="Bachman B."/>
            <person name="Battles P."/>
            <person name="Bell A."/>
            <person name="Bess C."/>
            <person name="Bickham C."/>
            <person name="Chaboub L."/>
            <person name="Chen D."/>
            <person name="Coyle M."/>
            <person name="Deiros D.R."/>
            <person name="Dinh H."/>
            <person name="Forbes L."/>
            <person name="Fowler G."/>
            <person name="Francisco L."/>
            <person name="Fu Q."/>
            <person name="Gubbala S."/>
            <person name="Hale W."/>
            <person name="Han Y."/>
            <person name="Hemphill L."/>
            <person name="Highlander S.K."/>
            <person name="Hirani K."/>
            <person name="Hogues M."/>
            <person name="Jackson L."/>
            <person name="Jakkamsetti A."/>
            <person name="Javaid M."/>
            <person name="Jiang H."/>
            <person name="Korchina V."/>
            <person name="Kovar C."/>
            <person name="Lara F."/>
            <person name="Lee S."/>
            <person name="Mata R."/>
            <person name="Mathew T."/>
            <person name="Moen C."/>
            <person name="Morales K."/>
            <person name="Munidasa M."/>
            <person name="Nazareth L."/>
            <person name="Ngo R."/>
            <person name="Nguyen L."/>
            <person name="Okwuonu G."/>
            <person name="Ongeri F."/>
            <person name="Patil S."/>
            <person name="Petrosino J."/>
            <person name="Pham C."/>
            <person name="Pham P."/>
            <person name="Pu L.-L."/>
            <person name="Puazo M."/>
            <person name="Raj R."/>
            <person name="Reid J."/>
            <person name="Rouhana J."/>
            <person name="Saada N."/>
            <person name="Shang Y."/>
            <person name="Simmons D."/>
            <person name="Thornton R."/>
            <person name="Warren J."/>
            <person name="Weissenberger G."/>
            <person name="Zhang J."/>
            <person name="Zhang L."/>
            <person name="Zhou C."/>
            <person name="Zhu D."/>
            <person name="Muzny D."/>
            <person name="Worley K."/>
            <person name="Gibbs R."/>
        </authorList>
    </citation>
    <scope>NUCLEOTIDE SEQUENCE [LARGE SCALE GENOMIC DNA]</scope>
    <source>
        <strain evidence="11 12">ATCC 49957</strain>
    </source>
</reference>
<proteinExistence type="inferred from homology"/>
<dbReference type="NCBIfam" id="NF009920">
    <property type="entry name" value="PRK13381.1"/>
    <property type="match status" value="1"/>
</dbReference>
<evidence type="ECO:0000256" key="2">
    <source>
        <dbReference type="ARBA" id="ARBA00022670"/>
    </source>
</evidence>
<evidence type="ECO:0000259" key="10">
    <source>
        <dbReference type="Pfam" id="PF07687"/>
    </source>
</evidence>
<organism evidence="11 12">
    <name type="scientific">Pseudoroseomonas cervicalis ATCC 49957</name>
    <dbReference type="NCBI Taxonomy" id="525371"/>
    <lineage>
        <taxon>Bacteria</taxon>
        <taxon>Pseudomonadati</taxon>
        <taxon>Pseudomonadota</taxon>
        <taxon>Alphaproteobacteria</taxon>
        <taxon>Acetobacterales</taxon>
        <taxon>Roseomonadaceae</taxon>
        <taxon>Roseomonas</taxon>
    </lineage>
</organism>
<evidence type="ECO:0000256" key="9">
    <source>
        <dbReference type="PIRSR" id="PIRSR037215-2"/>
    </source>
</evidence>
<evidence type="ECO:0000313" key="12">
    <source>
        <dbReference type="Proteomes" id="UP000005324"/>
    </source>
</evidence>
<dbReference type="EC" id="3.4.11.4" evidence="7"/>
<comment type="cofactor">
    <cofactor evidence="9">
        <name>Zn(2+)</name>
        <dbReference type="ChEBI" id="CHEBI:29105"/>
    </cofactor>
    <text evidence="9">Binds 2 Zn(2+) ions per subunit.</text>
</comment>
<dbReference type="AlphaFoldDB" id="D5RT33"/>
<dbReference type="InterPro" id="IPR010161">
    <property type="entry name" value="Peptidase_M20B"/>
</dbReference>
<dbReference type="GO" id="GO:0006508">
    <property type="term" value="P:proteolysis"/>
    <property type="evidence" value="ECO:0007669"/>
    <property type="project" value="UniProtKB-UniRule"/>
</dbReference>
<dbReference type="Pfam" id="PF01546">
    <property type="entry name" value="Peptidase_M20"/>
    <property type="match status" value="1"/>
</dbReference>
<dbReference type="Gene3D" id="3.30.70.360">
    <property type="match status" value="1"/>
</dbReference>
<dbReference type="GO" id="GO:0006518">
    <property type="term" value="P:peptide metabolic process"/>
    <property type="evidence" value="ECO:0007669"/>
    <property type="project" value="InterPro"/>
</dbReference>
<dbReference type="Proteomes" id="UP000005324">
    <property type="component" value="Unassembled WGS sequence"/>
</dbReference>
<name>D5RT33_9PROT</name>
<dbReference type="GO" id="GO:0045148">
    <property type="term" value="F:tripeptide aminopeptidase activity"/>
    <property type="evidence" value="ECO:0007669"/>
    <property type="project" value="UniProtKB-UniRule"/>
</dbReference>
<dbReference type="GO" id="GO:0008270">
    <property type="term" value="F:zinc ion binding"/>
    <property type="evidence" value="ECO:0007669"/>
    <property type="project" value="InterPro"/>
</dbReference>
<evidence type="ECO:0000256" key="4">
    <source>
        <dbReference type="ARBA" id="ARBA00022801"/>
    </source>
</evidence>
<dbReference type="PIRSF" id="PIRSF037215">
    <property type="entry name" value="Peptidase_M20B"/>
    <property type="match status" value="1"/>
</dbReference>
<keyword evidence="5 9" id="KW-0862">Zinc</keyword>
<dbReference type="PANTHER" id="PTHR42994">
    <property type="entry name" value="PEPTIDASE T"/>
    <property type="match status" value="1"/>
</dbReference>
<keyword evidence="11" id="KW-0031">Aminopeptidase</keyword>
<keyword evidence="2" id="KW-0645">Protease</keyword>
<dbReference type="NCBIfam" id="TIGR01882">
    <property type="entry name" value="peptidase-T"/>
    <property type="match status" value="1"/>
</dbReference>
<feature type="domain" description="Peptidase M20 dimerisation" evidence="10">
    <location>
        <begin position="215"/>
        <end position="311"/>
    </location>
</feature>
<comment type="similarity">
    <text evidence="1">Belongs to the peptidase M20B family.</text>
</comment>
<feature type="binding site" evidence="9">
    <location>
        <position position="87"/>
    </location>
    <ligand>
        <name>Zn(2+)</name>
        <dbReference type="ChEBI" id="CHEBI:29105"/>
        <label>1</label>
    </ligand>
</feature>
<dbReference type="GO" id="GO:0008237">
    <property type="term" value="F:metallopeptidase activity"/>
    <property type="evidence" value="ECO:0007669"/>
    <property type="project" value="UniProtKB-KW"/>
</dbReference>
<dbReference type="NCBIfam" id="NF003976">
    <property type="entry name" value="PRK05469.1"/>
    <property type="match status" value="1"/>
</dbReference>
<evidence type="ECO:0000256" key="5">
    <source>
        <dbReference type="ARBA" id="ARBA00022833"/>
    </source>
</evidence>
<dbReference type="InterPro" id="IPR002933">
    <property type="entry name" value="Peptidase_M20"/>
</dbReference>
<dbReference type="PROSITE" id="PS00758">
    <property type="entry name" value="ARGE_DAPE_CPG2_1"/>
    <property type="match status" value="1"/>
</dbReference>
<protein>
    <recommendedName>
        <fullName evidence="7">Peptidase T</fullName>
        <ecNumber evidence="7">3.4.11.4</ecNumber>
    </recommendedName>
</protein>
<dbReference type="InterPro" id="IPR011650">
    <property type="entry name" value="Peptidase_M20_dimer"/>
</dbReference>
<feature type="active site" description="Proton acceptor" evidence="8">
    <location>
        <position position="182"/>
    </location>
</feature>
<keyword evidence="4 11" id="KW-0378">Hydrolase</keyword>
<gene>
    <name evidence="11" type="primary">pepT</name>
    <name evidence="11" type="ORF">HMPREF0731_4245</name>
</gene>
<comment type="caution">
    <text evidence="11">The sequence shown here is derived from an EMBL/GenBank/DDBJ whole genome shotgun (WGS) entry which is preliminary data.</text>
</comment>
<dbReference type="PANTHER" id="PTHR42994:SF1">
    <property type="entry name" value="PEPTIDASE T"/>
    <property type="match status" value="1"/>
</dbReference>
<evidence type="ECO:0000256" key="8">
    <source>
        <dbReference type="PIRSR" id="PIRSR037215-1"/>
    </source>
</evidence>
<evidence type="ECO:0000256" key="1">
    <source>
        <dbReference type="ARBA" id="ARBA00009692"/>
    </source>
</evidence>
<feature type="active site" evidence="8">
    <location>
        <position position="89"/>
    </location>
</feature>
<dbReference type="Gene3D" id="3.40.630.10">
    <property type="entry name" value="Zn peptidases"/>
    <property type="match status" value="1"/>
</dbReference>
<feature type="binding site" evidence="9">
    <location>
        <position position="149"/>
    </location>
    <ligand>
        <name>Zn(2+)</name>
        <dbReference type="ChEBI" id="CHEBI:29105"/>
        <label>1</label>
    </ligand>
</feature>
<keyword evidence="3 9" id="KW-0479">Metal-binding</keyword>
<evidence type="ECO:0000256" key="7">
    <source>
        <dbReference type="NCBIfam" id="TIGR01882"/>
    </source>
</evidence>
<dbReference type="SUPFAM" id="SSF55031">
    <property type="entry name" value="Bacterial exopeptidase dimerisation domain"/>
    <property type="match status" value="1"/>
</dbReference>
<sequence length="422" mass="45898">MQEHPMADALAEQLIARFFRYLAVASQSDASATTLPSTEGQRALAELLKAELEALGLADIHLDAHSILTARLPGNRPEAPCIGFVAHLDTVDVGLSPVVKPQRLRFEGEDLPLNREQDIWLRVAEHPEILPYRGQEILVSDGTSVLGADNKAAIAVLMTLADRLRQSDAPRGDIILAFVPDEEIGLRGAKVMDLARFPVAFAYTIDCCERGELVYETFNAAGVTVDITGITAHPMTAKGVLVNPILIATELVGMFDPLQTPEHTEGREGYWWCNGISGNQSSARLQMSIRDHDGARFAERKAYVAEAVERLRARHPRAKIALTIEDSYQNIDAALGNDRHCVDLIVQAMGQMGITPKVIAMRGGTDGSALSARGVPTPNYFTGAHNFHSRDEFLPVESFVDSYRLTERLCALAAAPRGDAAG</sequence>
<dbReference type="InterPro" id="IPR036264">
    <property type="entry name" value="Bact_exopeptidase_dim_dom"/>
</dbReference>
<evidence type="ECO:0000313" key="11">
    <source>
        <dbReference type="EMBL" id="EFH09535.1"/>
    </source>
</evidence>
<evidence type="ECO:0000256" key="3">
    <source>
        <dbReference type="ARBA" id="ARBA00022723"/>
    </source>
</evidence>
<keyword evidence="12" id="KW-1185">Reference proteome</keyword>
<dbReference type="InterPro" id="IPR001261">
    <property type="entry name" value="ArgE/DapE_CS"/>
</dbReference>
<dbReference type="HOGENOM" id="CLU_053676_0_0_5"/>
<keyword evidence="6" id="KW-0482">Metalloprotease</keyword>
<feature type="binding site" evidence="9">
    <location>
        <position position="206"/>
    </location>
    <ligand>
        <name>Zn(2+)</name>
        <dbReference type="ChEBI" id="CHEBI:29105"/>
        <label>1</label>
    </ligand>
</feature>
<dbReference type="Pfam" id="PF07687">
    <property type="entry name" value="M20_dimer"/>
    <property type="match status" value="1"/>
</dbReference>
<accession>D5RT33</accession>
<feature type="binding site" evidence="9">
    <location>
        <position position="388"/>
    </location>
    <ligand>
        <name>Zn(2+)</name>
        <dbReference type="ChEBI" id="CHEBI:29105"/>
        <label>2</label>
    </ligand>
</feature>